<sequence length="311" mass="34442">MFWNALERSLSGSPVLRDDFGMLWNVLECSGMFWNVPSLAALFWGIVLECSGMLWNALECSGTFWNALECSGTFPPRQPCYLRDWEMQVHFKIHGQGKKNLNGDGFAIWYTKDRMQPGKGCGDTWGHLGQLGTAWGQPGDTWDRAWGHLGHLGTPGTGLGDTLSRVWGHLDAKNSLFPSRTRFREQGQLPGAGSVRGHLSQRGEAAGGSEEEVQPWKPGTASRLPTDPREFPGRPERPGEPARNAGEGGDGWDSFGIHRDPSGWSQWILSGFLGMKEFGIHRDPSGWSQWILRGFLGMKEFGIHQDGPSGF</sequence>
<evidence type="ECO:0000256" key="6">
    <source>
        <dbReference type="SAM" id="MobiDB-lite"/>
    </source>
</evidence>
<dbReference type="GO" id="GO:0005537">
    <property type="term" value="F:D-mannose binding"/>
    <property type="evidence" value="ECO:0007669"/>
    <property type="project" value="TreeGrafter"/>
</dbReference>
<evidence type="ECO:0000313" key="8">
    <source>
        <dbReference type="Ensembl" id="ENSCCEP00000001037.1"/>
    </source>
</evidence>
<evidence type="ECO:0000256" key="4">
    <source>
        <dbReference type="ARBA" id="ARBA00022989"/>
    </source>
</evidence>
<accession>A0A8C0Z837</accession>
<keyword evidence="4" id="KW-1133">Transmembrane helix</keyword>
<feature type="region of interest" description="Disordered" evidence="6">
    <location>
        <begin position="187"/>
        <end position="253"/>
    </location>
</feature>
<dbReference type="PANTHER" id="PTHR12223">
    <property type="entry name" value="VESICULAR MANNOSE-BINDING LECTIN"/>
    <property type="match status" value="1"/>
</dbReference>
<dbReference type="GO" id="GO:0005793">
    <property type="term" value="C:endoplasmic reticulum-Golgi intermediate compartment"/>
    <property type="evidence" value="ECO:0007669"/>
    <property type="project" value="TreeGrafter"/>
</dbReference>
<evidence type="ECO:0000256" key="1">
    <source>
        <dbReference type="ARBA" id="ARBA00004479"/>
    </source>
</evidence>
<feature type="domain" description="L-type lectin-like" evidence="7">
    <location>
        <begin position="72"/>
        <end position="119"/>
    </location>
</feature>
<keyword evidence="5" id="KW-0472">Membrane</keyword>
<keyword evidence="3" id="KW-0732">Signal</keyword>
<name>A0A8C0Z837_CYACU</name>
<dbReference type="SUPFAM" id="SSF49899">
    <property type="entry name" value="Concanavalin A-like lectins/glucanases"/>
    <property type="match status" value="1"/>
</dbReference>
<reference evidence="8" key="2">
    <citation type="submission" date="2025-09" db="UniProtKB">
        <authorList>
            <consortium name="Ensembl"/>
        </authorList>
    </citation>
    <scope>IDENTIFICATION</scope>
</reference>
<keyword evidence="2" id="KW-0812">Transmembrane</keyword>
<dbReference type="Proteomes" id="UP000694410">
    <property type="component" value="Unplaced"/>
</dbReference>
<protein>
    <recommendedName>
        <fullName evidence="7">L-type lectin-like domain-containing protein</fullName>
    </recommendedName>
</protein>
<proteinExistence type="predicted"/>
<comment type="subcellular location">
    <subcellularLocation>
        <location evidence="1">Membrane</location>
        <topology evidence="1">Single-pass type I membrane protein</topology>
    </subcellularLocation>
</comment>
<evidence type="ECO:0000313" key="9">
    <source>
        <dbReference type="Proteomes" id="UP000694410"/>
    </source>
</evidence>
<dbReference type="GO" id="GO:0030134">
    <property type="term" value="C:COPII-coated ER to Golgi transport vesicle"/>
    <property type="evidence" value="ECO:0007669"/>
    <property type="project" value="TreeGrafter"/>
</dbReference>
<evidence type="ECO:0000256" key="3">
    <source>
        <dbReference type="ARBA" id="ARBA00022729"/>
    </source>
</evidence>
<dbReference type="Gene3D" id="2.60.120.200">
    <property type="match status" value="1"/>
</dbReference>
<feature type="compositionally biased region" description="Basic and acidic residues" evidence="6">
    <location>
        <begin position="226"/>
        <end position="240"/>
    </location>
</feature>
<evidence type="ECO:0000256" key="5">
    <source>
        <dbReference type="ARBA" id="ARBA00023136"/>
    </source>
</evidence>
<dbReference type="GO" id="GO:0005789">
    <property type="term" value="C:endoplasmic reticulum membrane"/>
    <property type="evidence" value="ECO:0007669"/>
    <property type="project" value="TreeGrafter"/>
</dbReference>
<dbReference type="GO" id="GO:0006888">
    <property type="term" value="P:endoplasmic reticulum to Golgi vesicle-mediated transport"/>
    <property type="evidence" value="ECO:0007669"/>
    <property type="project" value="TreeGrafter"/>
</dbReference>
<organism evidence="8 9">
    <name type="scientific">Cyanistes caeruleus</name>
    <name type="common">Eurasian blue tit</name>
    <name type="synonym">Parus caeruleus</name>
    <dbReference type="NCBI Taxonomy" id="156563"/>
    <lineage>
        <taxon>Eukaryota</taxon>
        <taxon>Metazoa</taxon>
        <taxon>Chordata</taxon>
        <taxon>Craniata</taxon>
        <taxon>Vertebrata</taxon>
        <taxon>Euteleostomi</taxon>
        <taxon>Archelosauria</taxon>
        <taxon>Archosauria</taxon>
        <taxon>Dinosauria</taxon>
        <taxon>Saurischia</taxon>
        <taxon>Theropoda</taxon>
        <taxon>Coelurosauria</taxon>
        <taxon>Aves</taxon>
        <taxon>Neognathae</taxon>
        <taxon>Neoaves</taxon>
        <taxon>Telluraves</taxon>
        <taxon>Australaves</taxon>
        <taxon>Passeriformes</taxon>
        <taxon>Paridae</taxon>
        <taxon>Cyanistes</taxon>
    </lineage>
</organism>
<keyword evidence="9" id="KW-1185">Reference proteome</keyword>
<dbReference type="PANTHER" id="PTHR12223:SF20">
    <property type="entry name" value="VIP36-LIKE PROTEIN"/>
    <property type="match status" value="1"/>
</dbReference>
<dbReference type="InterPro" id="IPR005052">
    <property type="entry name" value="Lectin_leg"/>
</dbReference>
<dbReference type="InterPro" id="IPR013320">
    <property type="entry name" value="ConA-like_dom_sf"/>
</dbReference>
<dbReference type="Pfam" id="PF03388">
    <property type="entry name" value="Lectin_leg-like"/>
    <property type="match status" value="1"/>
</dbReference>
<dbReference type="GO" id="GO:0000139">
    <property type="term" value="C:Golgi membrane"/>
    <property type="evidence" value="ECO:0007669"/>
    <property type="project" value="TreeGrafter"/>
</dbReference>
<dbReference type="InterPro" id="IPR051136">
    <property type="entry name" value="Intracellular_Lectin-GPT"/>
</dbReference>
<dbReference type="AlphaFoldDB" id="A0A8C0Z837"/>
<evidence type="ECO:0000259" key="7">
    <source>
        <dbReference type="Pfam" id="PF03388"/>
    </source>
</evidence>
<dbReference type="Ensembl" id="ENSCCET00000001896.1">
    <property type="protein sequence ID" value="ENSCCEP00000001037.1"/>
    <property type="gene ID" value="ENSCCEG00000001305.1"/>
</dbReference>
<evidence type="ECO:0000256" key="2">
    <source>
        <dbReference type="ARBA" id="ARBA00022692"/>
    </source>
</evidence>
<reference evidence="8" key="1">
    <citation type="submission" date="2025-08" db="UniProtKB">
        <authorList>
            <consortium name="Ensembl"/>
        </authorList>
    </citation>
    <scope>IDENTIFICATION</scope>
</reference>